<feature type="region of interest" description="Disordered" evidence="1">
    <location>
        <begin position="805"/>
        <end position="930"/>
    </location>
</feature>
<reference evidence="2 3" key="1">
    <citation type="journal article" date="2020" name="Phytopathology">
        <title>Genome Sequence Resources of Colletotrichum truncatum, C. plurivorum, C. musicola, and C. sojae: Four Species Pathogenic to Soybean (Glycine max).</title>
        <authorList>
            <person name="Rogerio F."/>
            <person name="Boufleur T.R."/>
            <person name="Ciampi-Guillardi M."/>
            <person name="Sukno S.A."/>
            <person name="Thon M.R."/>
            <person name="Massola Junior N.S."/>
            <person name="Baroncelli R."/>
        </authorList>
    </citation>
    <scope>NUCLEOTIDE SEQUENCE [LARGE SCALE GENOMIC DNA]</scope>
    <source>
        <strain evidence="2 3">LFN0009</strain>
    </source>
</reference>
<organism evidence="2 3">
    <name type="scientific">Colletotrichum sojae</name>
    <dbReference type="NCBI Taxonomy" id="2175907"/>
    <lineage>
        <taxon>Eukaryota</taxon>
        <taxon>Fungi</taxon>
        <taxon>Dikarya</taxon>
        <taxon>Ascomycota</taxon>
        <taxon>Pezizomycotina</taxon>
        <taxon>Sordariomycetes</taxon>
        <taxon>Hypocreomycetidae</taxon>
        <taxon>Glomerellales</taxon>
        <taxon>Glomerellaceae</taxon>
        <taxon>Colletotrichum</taxon>
        <taxon>Colletotrichum orchidearum species complex</taxon>
    </lineage>
</organism>
<sequence length="1498" mass="163637">MAANMQHMAGAGGMMPQQHRPRLSQVQLNQYLYQTMLAQQQPHSGWQAGVTIQERMIKCHNLITNIALAINSVDFMKAAEVGVNFEREAFNKAPDKATYEAQISNKTNDFFRRRQANEQNLTNNNLQAQAAAQAQQQLMMNQNSAMQNQMGRGIGQNPQQGFQHLQHQMQASQIPQQAQMGVNMGNQGGQPIGPNQQMFQMGGGQARPQNVPIDFASLTPADQQKVMELAQKMAANTHEQQKSQLRAMVQTRQAQKAQEFTAQGKDPVLVWFQHQALQGLQRNMTARQRMQQAGMPPNMNPAQAQAMMQAGRGQMNPAMQNTAGIQGGNGDFGQFNAMESIMNQQKAGILAQEQGQMVVPASNGPARNATPQPMTAGQGQGMPNPGGPNQTPRPPQAQQQLSMQAAQLKMEQQQSQHAAQMRAQQQARQLQGQPNGLGGAPPSQSPGMNTLNTPMRRPPSAMNPMEGQSGGQANGSFAGTLDPRFNQGNQRPMSTPGNMNLSNNPIYHTMMASFTDSQRQAVQALPPDKVHDIMAKWQEQRKMQLQAANNMQGRQFNMPNGGNPLMPNGMMPHQVQPGAVNQQIVNNQQQMLARLRNPTAPVQPGHQAMMDSMDMPPPVLAQIGSTLRAPPEIRKWKDLRQWLSQNPVNPQIQAQLEKVQRQQFIQYMQKSMEKRNQIQAQQQAAAQLHQAQQTQQAQPQQQMPHPQQPHQQQPQPPQQQQAQPQAQPLIQNGMQAGHAGPNQPPSGMVQGMPPNMPPNVPQHLLQVTQHEILSARKANPKVASLTDDQLRQFIIQIKQRQMATAMQKEMSMRQAQGGQNMQGQGSQNGPVSAPQQQQPSMGQPGGSQLNANVPTPAQASQPAQPKQPSATPDPKAAAPPRNNNRPAPNNQQQPPKPSPATAQKNLKRPSTDDAIDVPQTAPQQQPPRQIPNLTAEQIKNLTPAQKAGYEQLKSRQQQAMAAANAGGAAPGADFEKLRRMGMEEQKLMASEPMPDIQMTPEQRQETAQKLIQIVVDMGKIGKALGRWYAFTHDDARAKSYFRARLRMIRQFADGENMANPKPVFSIRPAEIDEARRLLETMARDCAMLREKAAAAAPPQQGGQAPTPTQSGAIPAQGGQPAPLSAANLEKQTQALNKMHGRSNSKSGGPPAAPTTSQPPFSFGATSPHGQPAYIGKPKVNRENLTLPPRKKTKTDNTPPQPSQATPSPQISKSGSPELKRQEPPKPMFLCPEADCETSRSGFPSEQALHAHIQEDHVKPREDPVKFAQENLALALGLDTDGQVKMEPQVMAQPMAPNASKQGRTPASNAAATPMSRDASMQRTGSKIGGKPQDNKVSAGKMEDTPKLEDKQPDIAAVAPAATIDPWANTVDPASLFTKMGGFEFGLDGTVSNMAVYRSLTPNDTPESSKDSGSSEPNSDISEGANLDIDMNWQPIDVDLLLDMNNINMDVADATTGSAEAFMLEDDMQMEQFTNWDEVSVDFTKPYQFDNSLYSLDVS</sequence>
<evidence type="ECO:0000313" key="3">
    <source>
        <dbReference type="Proteomes" id="UP000652219"/>
    </source>
</evidence>
<gene>
    <name evidence="2" type="ORF">CSOJ01_00466</name>
</gene>
<feature type="compositionally biased region" description="Basic and acidic residues" evidence="1">
    <location>
        <begin position="1340"/>
        <end position="1351"/>
    </location>
</feature>
<feature type="compositionally biased region" description="Low complexity" evidence="1">
    <location>
        <begin position="1093"/>
        <end position="1109"/>
    </location>
</feature>
<dbReference type="Proteomes" id="UP000652219">
    <property type="component" value="Unassembled WGS sequence"/>
</dbReference>
<feature type="compositionally biased region" description="Polar residues" evidence="1">
    <location>
        <begin position="1298"/>
        <end position="1310"/>
    </location>
</feature>
<feature type="compositionally biased region" description="Polar residues" evidence="1">
    <location>
        <begin position="1399"/>
        <end position="1420"/>
    </location>
</feature>
<feature type="region of interest" description="Disordered" evidence="1">
    <location>
        <begin position="1136"/>
        <end position="1247"/>
    </location>
</feature>
<feature type="compositionally biased region" description="Polar residues" evidence="1">
    <location>
        <begin position="486"/>
        <end position="496"/>
    </location>
</feature>
<name>A0A8H6JY93_9PEZI</name>
<feature type="region of interest" description="Disordered" evidence="1">
    <location>
        <begin position="1294"/>
        <end position="1351"/>
    </location>
</feature>
<feature type="compositionally biased region" description="Low complexity" evidence="1">
    <location>
        <begin position="381"/>
        <end position="433"/>
    </location>
</feature>
<comment type="caution">
    <text evidence="2">The sequence shown here is derived from an EMBL/GenBank/DDBJ whole genome shotgun (WGS) entry which is preliminary data.</text>
</comment>
<feature type="compositionally biased region" description="Polar residues" evidence="1">
    <location>
        <begin position="1136"/>
        <end position="1146"/>
    </location>
</feature>
<dbReference type="EMBL" id="WIGN01000003">
    <property type="protein sequence ID" value="KAF6821031.1"/>
    <property type="molecule type" value="Genomic_DNA"/>
</dbReference>
<feature type="region of interest" description="Disordered" evidence="1">
    <location>
        <begin position="1398"/>
        <end position="1426"/>
    </location>
</feature>
<evidence type="ECO:0000256" key="1">
    <source>
        <dbReference type="SAM" id="MobiDB-lite"/>
    </source>
</evidence>
<accession>A0A8H6JY93</accession>
<feature type="region of interest" description="Disordered" evidence="1">
    <location>
        <begin position="1091"/>
        <end position="1123"/>
    </location>
</feature>
<feature type="compositionally biased region" description="Polar residues" evidence="1">
    <location>
        <begin position="1153"/>
        <end position="1168"/>
    </location>
</feature>
<proteinExistence type="predicted"/>
<keyword evidence="3" id="KW-1185">Reference proteome</keyword>
<evidence type="ECO:0000313" key="2">
    <source>
        <dbReference type="EMBL" id="KAF6821031.1"/>
    </source>
</evidence>
<feature type="region of interest" description="Disordered" evidence="1">
    <location>
        <begin position="678"/>
        <end position="761"/>
    </location>
</feature>
<feature type="compositionally biased region" description="Low complexity" evidence="1">
    <location>
        <begin position="678"/>
        <end position="728"/>
    </location>
</feature>
<protein>
    <submittedName>
        <fullName evidence="2">Uncharacterized protein</fullName>
    </submittedName>
</protein>
<feature type="compositionally biased region" description="Low complexity" evidence="1">
    <location>
        <begin position="816"/>
        <end position="893"/>
    </location>
</feature>
<feature type="region of interest" description="Disordered" evidence="1">
    <location>
        <begin position="360"/>
        <end position="496"/>
    </location>
</feature>